<dbReference type="PANTHER" id="PTHR23083:SF464">
    <property type="entry name" value="TETRATRICOPEPTIDE REPEAT DOMAIN 7, ISOFORM A"/>
    <property type="match status" value="1"/>
</dbReference>
<dbReference type="Proteomes" id="UP000887574">
    <property type="component" value="Unplaced"/>
</dbReference>
<protein>
    <submittedName>
        <fullName evidence="3">Tetratricopeptide repeat protein 7 N-terminal domain-containing protein</fullName>
    </submittedName>
</protein>
<dbReference type="Pfam" id="PF19440">
    <property type="entry name" value="TTC7_N"/>
    <property type="match status" value="1"/>
</dbReference>
<dbReference type="GO" id="GO:0005886">
    <property type="term" value="C:plasma membrane"/>
    <property type="evidence" value="ECO:0007669"/>
    <property type="project" value="TreeGrafter"/>
</dbReference>
<proteinExistence type="predicted"/>
<evidence type="ECO:0000313" key="3">
    <source>
        <dbReference type="WBParaSite" id="jg5258"/>
    </source>
</evidence>
<dbReference type="WBParaSite" id="jg5258">
    <property type="protein sequence ID" value="jg5258"/>
    <property type="gene ID" value="jg5258"/>
</dbReference>
<evidence type="ECO:0000259" key="1">
    <source>
        <dbReference type="Pfam" id="PF19440"/>
    </source>
</evidence>
<organism evidence="2 3">
    <name type="scientific">Ditylenchus dipsaci</name>
    <dbReference type="NCBI Taxonomy" id="166011"/>
    <lineage>
        <taxon>Eukaryota</taxon>
        <taxon>Metazoa</taxon>
        <taxon>Ecdysozoa</taxon>
        <taxon>Nematoda</taxon>
        <taxon>Chromadorea</taxon>
        <taxon>Rhabditida</taxon>
        <taxon>Tylenchina</taxon>
        <taxon>Tylenchomorpha</taxon>
        <taxon>Sphaerularioidea</taxon>
        <taxon>Anguinidae</taxon>
        <taxon>Anguininae</taxon>
        <taxon>Ditylenchus</taxon>
    </lineage>
</organism>
<feature type="domain" description="Tetratricopeptide repeat protein 7 N-terminal" evidence="1">
    <location>
        <begin position="2"/>
        <end position="268"/>
    </location>
</feature>
<dbReference type="InterPro" id="IPR045819">
    <property type="entry name" value="TTC7_N"/>
</dbReference>
<evidence type="ECO:0000313" key="2">
    <source>
        <dbReference type="Proteomes" id="UP000887574"/>
    </source>
</evidence>
<sequence length="389" mass="44801">MNIKLKGSRLEAEIDKARGECNWARLTELLPSIRSKNGGIDHLTKRENCTPQKHYYDFLRDSENLLQNAATINKEETTIVMEAYILLAKLHFFCAEYAEALQDIEKSKIDAARTQFITLRSLKLAAESYAIKGFSLEHINHKERQSKPVHNSHDLSRKRILSCFETSVELSISYISELQKSINSKPRGASTSTTLIGYSTKNLKIGLLLEMALERAPYLSLRKSVSDRRWDLDGRIMTELSDKSMVDKVQQKLCRQLAEVLMRGMLEKLELLYWLKHQLFRPQSRFEEVILLLLISEIIASQLMRINRAEGMRSENGDQHSEVSIGEKTMSINNLKMVHNLLVLVLSNLRQYHLLASIFERSMDFAQEDRYMHLQFSLALIVTTDLSAH</sequence>
<keyword evidence="2" id="KW-1185">Reference proteome</keyword>
<reference evidence="3" key="1">
    <citation type="submission" date="2022-11" db="UniProtKB">
        <authorList>
            <consortium name="WormBaseParasite"/>
        </authorList>
    </citation>
    <scope>IDENTIFICATION</scope>
</reference>
<dbReference type="InterPro" id="IPR051722">
    <property type="entry name" value="Endocytosis_PI4K-reg_protein"/>
</dbReference>
<name>A0A915EDQ4_9BILA</name>
<dbReference type="AlphaFoldDB" id="A0A915EDQ4"/>
<dbReference type="GO" id="GO:0046854">
    <property type="term" value="P:phosphatidylinositol phosphate biosynthetic process"/>
    <property type="evidence" value="ECO:0007669"/>
    <property type="project" value="TreeGrafter"/>
</dbReference>
<dbReference type="PANTHER" id="PTHR23083">
    <property type="entry name" value="TETRATRICOPEPTIDE REPEAT PROTEIN, TPR"/>
    <property type="match status" value="1"/>
</dbReference>
<dbReference type="GO" id="GO:0072659">
    <property type="term" value="P:protein localization to plasma membrane"/>
    <property type="evidence" value="ECO:0007669"/>
    <property type="project" value="TreeGrafter"/>
</dbReference>
<accession>A0A915EDQ4</accession>